<proteinExistence type="predicted"/>
<dbReference type="AlphaFoldDB" id="A0ABD3BP90"/>
<evidence type="ECO:0000313" key="2">
    <source>
        <dbReference type="Proteomes" id="UP001632038"/>
    </source>
</evidence>
<dbReference type="Proteomes" id="UP001632038">
    <property type="component" value="Unassembled WGS sequence"/>
</dbReference>
<comment type="caution">
    <text evidence="1">The sequence shown here is derived from an EMBL/GenBank/DDBJ whole genome shotgun (WGS) entry which is preliminary data.</text>
</comment>
<gene>
    <name evidence="1" type="ORF">CASFOL_036672</name>
</gene>
<sequence>MRNGDMGSELWLYKEDIGKKMGWRKEMEVEEIDPRHVVGFFKGFYDVMIYSFQQSWILGMLNIDWQVGTHQFFPFRSDLEPVDLGRG</sequence>
<reference evidence="2" key="1">
    <citation type="journal article" date="2024" name="IScience">
        <title>Strigolactones Initiate the Formation of Haustorium-like Structures in Castilleja.</title>
        <authorList>
            <person name="Buerger M."/>
            <person name="Peterson D."/>
            <person name="Chory J."/>
        </authorList>
    </citation>
    <scope>NUCLEOTIDE SEQUENCE [LARGE SCALE GENOMIC DNA]</scope>
</reference>
<evidence type="ECO:0000313" key="1">
    <source>
        <dbReference type="EMBL" id="KAL3619102.1"/>
    </source>
</evidence>
<keyword evidence="2" id="KW-1185">Reference proteome</keyword>
<dbReference type="EMBL" id="JAVIJP010000069">
    <property type="protein sequence ID" value="KAL3619102.1"/>
    <property type="molecule type" value="Genomic_DNA"/>
</dbReference>
<organism evidence="1 2">
    <name type="scientific">Castilleja foliolosa</name>
    <dbReference type="NCBI Taxonomy" id="1961234"/>
    <lineage>
        <taxon>Eukaryota</taxon>
        <taxon>Viridiplantae</taxon>
        <taxon>Streptophyta</taxon>
        <taxon>Embryophyta</taxon>
        <taxon>Tracheophyta</taxon>
        <taxon>Spermatophyta</taxon>
        <taxon>Magnoliopsida</taxon>
        <taxon>eudicotyledons</taxon>
        <taxon>Gunneridae</taxon>
        <taxon>Pentapetalae</taxon>
        <taxon>asterids</taxon>
        <taxon>lamiids</taxon>
        <taxon>Lamiales</taxon>
        <taxon>Orobanchaceae</taxon>
        <taxon>Pedicularideae</taxon>
        <taxon>Castillejinae</taxon>
        <taxon>Castilleja</taxon>
    </lineage>
</organism>
<accession>A0ABD3BP90</accession>
<name>A0ABD3BP90_9LAMI</name>
<protein>
    <submittedName>
        <fullName evidence="1">Uncharacterized protein</fullName>
    </submittedName>
</protein>